<comment type="caution">
    <text evidence="2">The sequence shown here is derived from an EMBL/GenBank/DDBJ whole genome shotgun (WGS) entry which is preliminary data.</text>
</comment>
<name>A0A6G0YJD5_APHCR</name>
<protein>
    <submittedName>
        <fullName evidence="2">Exonuclease</fullName>
    </submittedName>
</protein>
<dbReference type="InterPro" id="IPR011335">
    <property type="entry name" value="Restrct_endonuc-II-like"/>
</dbReference>
<keyword evidence="2" id="KW-0269">Exonuclease</keyword>
<sequence length="123" mass="14471">MSNHPDFIIKEIAKCQEMSGNWKIIEQSESKIWLEYRRHCITGSNFGRIICLLSDTSTHHVIVYLVKSMVYKSDIDCKAIEYGREHEEEARLELEKVNISKYHKCGLFIDSKDYFLGEQHLMV</sequence>
<gene>
    <name evidence="2" type="ORF">FWK35_00018917</name>
</gene>
<evidence type="ECO:0000313" key="2">
    <source>
        <dbReference type="EMBL" id="KAF0757048.1"/>
    </source>
</evidence>
<dbReference type="GO" id="GO:0004527">
    <property type="term" value="F:exonuclease activity"/>
    <property type="evidence" value="ECO:0007669"/>
    <property type="project" value="UniProtKB-KW"/>
</dbReference>
<dbReference type="Pfam" id="PF09588">
    <property type="entry name" value="YqaJ"/>
    <property type="match status" value="1"/>
</dbReference>
<keyword evidence="2" id="KW-0378">Hydrolase</keyword>
<dbReference type="SUPFAM" id="SSF52980">
    <property type="entry name" value="Restriction endonuclease-like"/>
    <property type="match status" value="1"/>
</dbReference>
<dbReference type="Gene3D" id="3.90.320.10">
    <property type="match status" value="1"/>
</dbReference>
<dbReference type="EMBL" id="VUJU01003693">
    <property type="protein sequence ID" value="KAF0757048.1"/>
    <property type="molecule type" value="Genomic_DNA"/>
</dbReference>
<dbReference type="AlphaFoldDB" id="A0A6G0YJD5"/>
<feature type="domain" description="YqaJ viral recombinase" evidence="1">
    <location>
        <begin position="33"/>
        <end position="116"/>
    </location>
</feature>
<organism evidence="2 3">
    <name type="scientific">Aphis craccivora</name>
    <name type="common">Cowpea aphid</name>
    <dbReference type="NCBI Taxonomy" id="307492"/>
    <lineage>
        <taxon>Eukaryota</taxon>
        <taxon>Metazoa</taxon>
        <taxon>Ecdysozoa</taxon>
        <taxon>Arthropoda</taxon>
        <taxon>Hexapoda</taxon>
        <taxon>Insecta</taxon>
        <taxon>Pterygota</taxon>
        <taxon>Neoptera</taxon>
        <taxon>Paraneoptera</taxon>
        <taxon>Hemiptera</taxon>
        <taxon>Sternorrhyncha</taxon>
        <taxon>Aphidomorpha</taxon>
        <taxon>Aphidoidea</taxon>
        <taxon>Aphididae</taxon>
        <taxon>Aphidini</taxon>
        <taxon>Aphis</taxon>
        <taxon>Aphis</taxon>
    </lineage>
</organism>
<dbReference type="PANTHER" id="PTHR46609:SF8">
    <property type="entry name" value="YQAJ VIRAL RECOMBINASE DOMAIN-CONTAINING PROTEIN"/>
    <property type="match status" value="1"/>
</dbReference>
<accession>A0A6G0YJD5</accession>
<reference evidence="2 3" key="1">
    <citation type="submission" date="2019-08" db="EMBL/GenBank/DDBJ databases">
        <title>Whole genome of Aphis craccivora.</title>
        <authorList>
            <person name="Voronova N.V."/>
            <person name="Shulinski R.S."/>
            <person name="Bandarenka Y.V."/>
            <person name="Zhorov D.G."/>
            <person name="Warner D."/>
        </authorList>
    </citation>
    <scope>NUCLEOTIDE SEQUENCE [LARGE SCALE GENOMIC DNA]</scope>
    <source>
        <strain evidence="2">180601</strain>
        <tissue evidence="2">Whole Body</tissue>
    </source>
</reference>
<keyword evidence="3" id="KW-1185">Reference proteome</keyword>
<dbReference type="Proteomes" id="UP000478052">
    <property type="component" value="Unassembled WGS sequence"/>
</dbReference>
<keyword evidence="2" id="KW-0540">Nuclease</keyword>
<dbReference type="InterPro" id="IPR011604">
    <property type="entry name" value="PDDEXK-like_dom_sf"/>
</dbReference>
<dbReference type="InterPro" id="IPR019080">
    <property type="entry name" value="YqaJ_viral_recombinase"/>
</dbReference>
<evidence type="ECO:0000259" key="1">
    <source>
        <dbReference type="Pfam" id="PF09588"/>
    </source>
</evidence>
<dbReference type="PANTHER" id="PTHR46609">
    <property type="entry name" value="EXONUCLEASE, PHAGE-TYPE/RECB, C-TERMINAL DOMAIN-CONTAINING PROTEIN"/>
    <property type="match status" value="1"/>
</dbReference>
<dbReference type="GO" id="GO:0006281">
    <property type="term" value="P:DNA repair"/>
    <property type="evidence" value="ECO:0007669"/>
    <property type="project" value="UniProtKB-ARBA"/>
</dbReference>
<proteinExistence type="predicted"/>
<dbReference type="InterPro" id="IPR051703">
    <property type="entry name" value="NF-kappa-B_Signaling_Reg"/>
</dbReference>
<evidence type="ECO:0000313" key="3">
    <source>
        <dbReference type="Proteomes" id="UP000478052"/>
    </source>
</evidence>